<dbReference type="GO" id="GO:0004672">
    <property type="term" value="F:protein kinase activity"/>
    <property type="evidence" value="ECO:0007669"/>
    <property type="project" value="InterPro"/>
</dbReference>
<keyword evidence="2" id="KW-1185">Reference proteome</keyword>
<organism evidence="1 2">
    <name type="scientific">Desulfobacula phenolica</name>
    <dbReference type="NCBI Taxonomy" id="90732"/>
    <lineage>
        <taxon>Bacteria</taxon>
        <taxon>Pseudomonadati</taxon>
        <taxon>Thermodesulfobacteriota</taxon>
        <taxon>Desulfobacteria</taxon>
        <taxon>Desulfobacterales</taxon>
        <taxon>Desulfobacteraceae</taxon>
        <taxon>Desulfobacula</taxon>
    </lineage>
</organism>
<dbReference type="Pfam" id="PF06293">
    <property type="entry name" value="Kdo"/>
    <property type="match status" value="2"/>
</dbReference>
<sequence length="477" mass="54528">MNQDKKRAVVIAGKRFMPPFNLTLAGDDELLECTDLLRLVPGKRAVLLGKWCGKPVVIKLFYKRFRAEKHLEMETEGNRLLKKNGIPTAEIVFSGSVREGRAKALLFEYIHPSENLGAVLDSSRDSSQCRGYLTKLMILLARMHEAGLQHNDLHLDNFIVKDNELYALDGSALENKHRNAPLDTGASLKNMAILFAQRNLRERALFMELVSAYCAARNLKNTDELVSTLQRRIKEMRKFSTSRYLKKIYRASTETICIKSFTSFTLCKRVCYTPAMASFLKDPDVAFNVPGTAMLKNGNTATVVRFKVDGQDLVVKRYNVKNPVHGLRLAFKKSRADRSWFGAHLLLEYGIRTPKPIAMKELRLGPFRSRAYLICDYIEGISAREHFQDHPSKDKNDLPQQILHIFERLEFLRVSHGDMKATNIMIHDGKAFLIDLDSMTVHKGKARFARARSKDVKRFMKNWAEKPRVASFFSLLK</sequence>
<dbReference type="PANTHER" id="PTHR37171:SF1">
    <property type="entry name" value="SERINE_THREONINE-PROTEIN KINASE YRZF-RELATED"/>
    <property type="match status" value="1"/>
</dbReference>
<keyword evidence="1" id="KW-0418">Kinase</keyword>
<dbReference type="PROSITE" id="PS00108">
    <property type="entry name" value="PROTEIN_KINASE_ST"/>
    <property type="match status" value="1"/>
</dbReference>
<protein>
    <submittedName>
        <fullName evidence="1">Lipopolysaccharide kinase (Kdo/WaaP) family protein</fullName>
    </submittedName>
</protein>
<reference evidence="2" key="1">
    <citation type="submission" date="2016-10" db="EMBL/GenBank/DDBJ databases">
        <authorList>
            <person name="Varghese N."/>
            <person name="Submissions S."/>
        </authorList>
    </citation>
    <scope>NUCLEOTIDE SEQUENCE [LARGE SCALE GENOMIC DNA]</scope>
    <source>
        <strain evidence="2">DSM 3384</strain>
    </source>
</reference>
<dbReference type="PANTHER" id="PTHR37171">
    <property type="entry name" value="SERINE/THREONINE-PROTEIN KINASE YRZF-RELATED"/>
    <property type="match status" value="1"/>
</dbReference>
<evidence type="ECO:0000313" key="1">
    <source>
        <dbReference type="EMBL" id="SDT84236.1"/>
    </source>
</evidence>
<accession>A0A1H2DN61</accession>
<dbReference type="Proteomes" id="UP000199608">
    <property type="component" value="Unassembled WGS sequence"/>
</dbReference>
<dbReference type="SUPFAM" id="SSF56112">
    <property type="entry name" value="Protein kinase-like (PK-like)"/>
    <property type="match status" value="2"/>
</dbReference>
<dbReference type="InterPro" id="IPR008271">
    <property type="entry name" value="Ser/Thr_kinase_AS"/>
</dbReference>
<proteinExistence type="predicted"/>
<keyword evidence="1" id="KW-0808">Transferase</keyword>
<dbReference type="RefSeq" id="WP_092229501.1">
    <property type="nucleotide sequence ID" value="NZ_FNLL01000001.1"/>
</dbReference>
<dbReference type="AlphaFoldDB" id="A0A1H2DN61"/>
<evidence type="ECO:0000313" key="2">
    <source>
        <dbReference type="Proteomes" id="UP000199608"/>
    </source>
</evidence>
<dbReference type="InterPro" id="IPR011009">
    <property type="entry name" value="Kinase-like_dom_sf"/>
</dbReference>
<dbReference type="Gene3D" id="1.10.510.10">
    <property type="entry name" value="Transferase(Phosphotransferase) domain 1"/>
    <property type="match status" value="2"/>
</dbReference>
<gene>
    <name evidence="1" type="ORF">SAMN04487931_101168</name>
</gene>
<name>A0A1H2DN61_9BACT</name>
<dbReference type="InterPro" id="IPR052396">
    <property type="entry name" value="Meiotic_Drive_Suppr_Kinase"/>
</dbReference>
<dbReference type="EMBL" id="FNLL01000001">
    <property type="protein sequence ID" value="SDT84236.1"/>
    <property type="molecule type" value="Genomic_DNA"/>
</dbReference>